<dbReference type="GO" id="GO:0005524">
    <property type="term" value="F:ATP binding"/>
    <property type="evidence" value="ECO:0007669"/>
    <property type="project" value="UniProtKB-KW"/>
</dbReference>
<dbReference type="Pfam" id="PF01121">
    <property type="entry name" value="CoaE"/>
    <property type="match status" value="1"/>
</dbReference>
<dbReference type="PROSITE" id="PS51219">
    <property type="entry name" value="DPCK"/>
    <property type="match status" value="1"/>
</dbReference>
<evidence type="ECO:0000313" key="4">
    <source>
        <dbReference type="EMBL" id="PVU88907.1"/>
    </source>
</evidence>
<dbReference type="STRING" id="133385.A0A2T9Y9B5"/>
<dbReference type="EMBL" id="MBFR01000351">
    <property type="protein sequence ID" value="PVU88907.1"/>
    <property type="molecule type" value="Genomic_DNA"/>
</dbReference>
<keyword evidence="3" id="KW-0812">Transmembrane</keyword>
<evidence type="ECO:0000256" key="3">
    <source>
        <dbReference type="SAM" id="Phobius"/>
    </source>
</evidence>
<name>A0A2T9Y9B5_9FUNG</name>
<keyword evidence="1" id="KW-0547">Nucleotide-binding</keyword>
<keyword evidence="5" id="KW-1185">Reference proteome</keyword>
<dbReference type="Gene3D" id="3.40.50.300">
    <property type="entry name" value="P-loop containing nucleotide triphosphate hydrolases"/>
    <property type="match status" value="1"/>
</dbReference>
<dbReference type="OrthoDB" id="247245at2759"/>
<keyword evidence="3" id="KW-0472">Membrane</keyword>
<keyword evidence="2" id="KW-0067">ATP-binding</keyword>
<dbReference type="SUPFAM" id="SSF52540">
    <property type="entry name" value="P-loop containing nucleoside triphosphate hydrolases"/>
    <property type="match status" value="1"/>
</dbReference>
<dbReference type="NCBIfam" id="TIGR00152">
    <property type="entry name" value="dephospho-CoA kinase"/>
    <property type="match status" value="1"/>
</dbReference>
<feature type="transmembrane region" description="Helical" evidence="3">
    <location>
        <begin position="188"/>
        <end position="206"/>
    </location>
</feature>
<dbReference type="AlphaFoldDB" id="A0A2T9Y9B5"/>
<dbReference type="CDD" id="cd02022">
    <property type="entry name" value="DPCK"/>
    <property type="match status" value="1"/>
</dbReference>
<accession>A0A2T9Y9B5</accession>
<sequence length="207" mass="23286">MEPGASGYKNVLKAFGSSVLENKSCKIDRKKLGDIIFNDTDKRQLLNRCTHPVVRAQMIKQVCMYYLCGYPLCVLDIPLLFESDMHRLCHKTIVIHCSEQIQLQRLMKRDDIDHDKAIVRIEAQMPLSQKIKLADFTIDNNGSVTQATQQLDSILVKTTPSYFKVYSMLIAPLGILGSAVAMFIPSKFSFALCSLVGSVSLLIFSMF</sequence>
<dbReference type="InterPro" id="IPR001977">
    <property type="entry name" value="Depp_CoAkinase"/>
</dbReference>
<feature type="transmembrane region" description="Helical" evidence="3">
    <location>
        <begin position="163"/>
        <end position="182"/>
    </location>
</feature>
<dbReference type="GO" id="GO:0015937">
    <property type="term" value="P:coenzyme A biosynthetic process"/>
    <property type="evidence" value="ECO:0007669"/>
    <property type="project" value="InterPro"/>
</dbReference>
<evidence type="ECO:0008006" key="6">
    <source>
        <dbReference type="Google" id="ProtNLM"/>
    </source>
</evidence>
<comment type="caution">
    <text evidence="4">The sequence shown here is derived from an EMBL/GenBank/DDBJ whole genome shotgun (WGS) entry which is preliminary data.</text>
</comment>
<keyword evidence="3" id="KW-1133">Transmembrane helix</keyword>
<protein>
    <recommendedName>
        <fullName evidence="6">Dephospho-CoA kinase</fullName>
    </recommendedName>
</protein>
<evidence type="ECO:0000256" key="2">
    <source>
        <dbReference type="ARBA" id="ARBA00022840"/>
    </source>
</evidence>
<evidence type="ECO:0000313" key="5">
    <source>
        <dbReference type="Proteomes" id="UP000245383"/>
    </source>
</evidence>
<evidence type="ECO:0000256" key="1">
    <source>
        <dbReference type="ARBA" id="ARBA00022741"/>
    </source>
</evidence>
<organism evidence="4 5">
    <name type="scientific">Smittium simulii</name>
    <dbReference type="NCBI Taxonomy" id="133385"/>
    <lineage>
        <taxon>Eukaryota</taxon>
        <taxon>Fungi</taxon>
        <taxon>Fungi incertae sedis</taxon>
        <taxon>Zoopagomycota</taxon>
        <taxon>Kickxellomycotina</taxon>
        <taxon>Harpellomycetes</taxon>
        <taxon>Harpellales</taxon>
        <taxon>Legeriomycetaceae</taxon>
        <taxon>Smittium</taxon>
    </lineage>
</organism>
<proteinExistence type="predicted"/>
<dbReference type="GO" id="GO:0004140">
    <property type="term" value="F:dephospho-CoA kinase activity"/>
    <property type="evidence" value="ECO:0007669"/>
    <property type="project" value="InterPro"/>
</dbReference>
<gene>
    <name evidence="4" type="ORF">BB561_005648</name>
</gene>
<reference evidence="4 5" key="1">
    <citation type="journal article" date="2018" name="MBio">
        <title>Comparative Genomics Reveals the Core Gene Toolbox for the Fungus-Insect Symbiosis.</title>
        <authorList>
            <person name="Wang Y."/>
            <person name="Stata M."/>
            <person name="Wang W."/>
            <person name="Stajich J.E."/>
            <person name="White M.M."/>
            <person name="Moncalvo J.M."/>
        </authorList>
    </citation>
    <scope>NUCLEOTIDE SEQUENCE [LARGE SCALE GENOMIC DNA]</scope>
    <source>
        <strain evidence="4 5">SWE-8-4</strain>
    </source>
</reference>
<dbReference type="PANTHER" id="PTHR10695:SF46">
    <property type="entry name" value="BIFUNCTIONAL COENZYME A SYNTHASE-RELATED"/>
    <property type="match status" value="1"/>
</dbReference>
<dbReference type="InterPro" id="IPR027417">
    <property type="entry name" value="P-loop_NTPase"/>
</dbReference>
<dbReference type="PANTHER" id="PTHR10695">
    <property type="entry name" value="DEPHOSPHO-COA KINASE-RELATED"/>
    <property type="match status" value="1"/>
</dbReference>
<dbReference type="Proteomes" id="UP000245383">
    <property type="component" value="Unassembled WGS sequence"/>
</dbReference>